<evidence type="ECO:0000259" key="2">
    <source>
        <dbReference type="Pfam" id="PF07995"/>
    </source>
</evidence>
<evidence type="ECO:0000313" key="4">
    <source>
        <dbReference type="Proteomes" id="UP001239909"/>
    </source>
</evidence>
<evidence type="ECO:0000256" key="1">
    <source>
        <dbReference type="SAM" id="SignalP"/>
    </source>
</evidence>
<organism evidence="3 4">
    <name type="scientific">Paralimibaculum aggregatum</name>
    <dbReference type="NCBI Taxonomy" id="3036245"/>
    <lineage>
        <taxon>Bacteria</taxon>
        <taxon>Pseudomonadati</taxon>
        <taxon>Pseudomonadota</taxon>
        <taxon>Alphaproteobacteria</taxon>
        <taxon>Rhodobacterales</taxon>
        <taxon>Paracoccaceae</taxon>
        <taxon>Paralimibaculum</taxon>
    </lineage>
</organism>
<dbReference type="EMBL" id="BSYI01000003">
    <property type="protein sequence ID" value="GMG81268.1"/>
    <property type="molecule type" value="Genomic_DNA"/>
</dbReference>
<keyword evidence="4" id="KW-1185">Reference proteome</keyword>
<dbReference type="Proteomes" id="UP001239909">
    <property type="component" value="Unassembled WGS sequence"/>
</dbReference>
<dbReference type="Pfam" id="PF07995">
    <property type="entry name" value="GSDH"/>
    <property type="match status" value="1"/>
</dbReference>
<dbReference type="Gene3D" id="2.120.10.30">
    <property type="entry name" value="TolB, C-terminal domain"/>
    <property type="match status" value="1"/>
</dbReference>
<dbReference type="InterPro" id="IPR011041">
    <property type="entry name" value="Quinoprot_gluc/sorb_DH_b-prop"/>
</dbReference>
<dbReference type="PANTHER" id="PTHR19328:SF75">
    <property type="entry name" value="ALDOSE SUGAR DEHYDROGENASE YLII"/>
    <property type="match status" value="1"/>
</dbReference>
<dbReference type="InterPro" id="IPR011042">
    <property type="entry name" value="6-blade_b-propeller_TolB-like"/>
</dbReference>
<name>A0ABQ6LJ92_9RHOB</name>
<keyword evidence="1" id="KW-0732">Signal</keyword>
<feature type="domain" description="Glucose/Sorbosone dehydrogenase" evidence="2">
    <location>
        <begin position="49"/>
        <end position="374"/>
    </location>
</feature>
<sequence length="379" mass="40674">MRWMAAALMALAAAVAAMAMALSDGPPERADALPSSAGPLAVRRVAGPFEHPWGLAFLPDGAMLVTERQGRLWRVGADGAKTEVAGLPPVEEDGQGGLLDVLAARDFAATREIFLTYAAPDPAGSRTTLAAARLAAAGDRLEDLRVLFEQTPPVRSGRHFGSRVVEGSDGTLFVTVGDRGDPPNAQDPARSIGKVLRVARDGSVPADNPFAGTPGTRPEIWSLGHRNPQGMALDAEGRLWTVEHGARGGDEINRPEAGRNYGWPRISYGTHYSGAAFPGSAAPGLEQPVYYWDPSIAPSGMVVYSGRLWPEWAGDIFVGALKFRLLARLDREGDRITGEERLFKELFGRIRDVREGPDGALWFLTDEDDGGLYRVTPAR</sequence>
<comment type="caution">
    <text evidence="3">The sequence shown here is derived from an EMBL/GenBank/DDBJ whole genome shotgun (WGS) entry which is preliminary data.</text>
</comment>
<dbReference type="PANTHER" id="PTHR19328">
    <property type="entry name" value="HEDGEHOG-INTERACTING PROTEIN"/>
    <property type="match status" value="1"/>
</dbReference>
<protein>
    <submittedName>
        <fullName evidence="3">PQQ-dependent sugar dehydrogenase</fullName>
    </submittedName>
</protein>
<gene>
    <name evidence="3" type="ORF">LNKW23_04810</name>
</gene>
<feature type="signal peptide" evidence="1">
    <location>
        <begin position="1"/>
        <end position="19"/>
    </location>
</feature>
<dbReference type="RefSeq" id="WP_285669931.1">
    <property type="nucleotide sequence ID" value="NZ_BSYI01000003.1"/>
</dbReference>
<dbReference type="SUPFAM" id="SSF50952">
    <property type="entry name" value="Soluble quinoprotein glucose dehydrogenase"/>
    <property type="match status" value="1"/>
</dbReference>
<evidence type="ECO:0000313" key="3">
    <source>
        <dbReference type="EMBL" id="GMG81268.1"/>
    </source>
</evidence>
<feature type="chain" id="PRO_5047011196" evidence="1">
    <location>
        <begin position="20"/>
        <end position="379"/>
    </location>
</feature>
<dbReference type="InterPro" id="IPR012938">
    <property type="entry name" value="Glc/Sorbosone_DH"/>
</dbReference>
<reference evidence="3 4" key="1">
    <citation type="submission" date="2023-04" db="EMBL/GenBank/DDBJ databases">
        <title>Marinoamorphus aggregata gen. nov., sp. Nov., isolate from tissue of brittle star Ophioplocus japonicus.</title>
        <authorList>
            <person name="Kawano K."/>
            <person name="Sawayama S."/>
            <person name="Nakagawa S."/>
        </authorList>
    </citation>
    <scope>NUCLEOTIDE SEQUENCE [LARGE SCALE GENOMIC DNA]</scope>
    <source>
        <strain evidence="3 4">NKW23</strain>
    </source>
</reference>
<accession>A0ABQ6LJ92</accession>
<proteinExistence type="predicted"/>